<organism evidence="1 2">
    <name type="scientific">Bauhinia variegata</name>
    <name type="common">Purple orchid tree</name>
    <name type="synonym">Phanera variegata</name>
    <dbReference type="NCBI Taxonomy" id="167791"/>
    <lineage>
        <taxon>Eukaryota</taxon>
        <taxon>Viridiplantae</taxon>
        <taxon>Streptophyta</taxon>
        <taxon>Embryophyta</taxon>
        <taxon>Tracheophyta</taxon>
        <taxon>Spermatophyta</taxon>
        <taxon>Magnoliopsida</taxon>
        <taxon>eudicotyledons</taxon>
        <taxon>Gunneridae</taxon>
        <taxon>Pentapetalae</taxon>
        <taxon>rosids</taxon>
        <taxon>fabids</taxon>
        <taxon>Fabales</taxon>
        <taxon>Fabaceae</taxon>
        <taxon>Cercidoideae</taxon>
        <taxon>Cercideae</taxon>
        <taxon>Bauhiniinae</taxon>
        <taxon>Bauhinia</taxon>
    </lineage>
</organism>
<evidence type="ECO:0000313" key="2">
    <source>
        <dbReference type="Proteomes" id="UP000828941"/>
    </source>
</evidence>
<accession>A0ACB9Q403</accession>
<dbReference type="EMBL" id="CM039427">
    <property type="protein sequence ID" value="KAI4355461.1"/>
    <property type="molecule type" value="Genomic_DNA"/>
</dbReference>
<evidence type="ECO:0000313" key="1">
    <source>
        <dbReference type="EMBL" id="KAI4355461.1"/>
    </source>
</evidence>
<comment type="caution">
    <text evidence="1">The sequence shown here is derived from an EMBL/GenBank/DDBJ whole genome shotgun (WGS) entry which is preliminary data.</text>
</comment>
<protein>
    <submittedName>
        <fullName evidence="1">Uncharacterized protein</fullName>
    </submittedName>
</protein>
<dbReference type="Proteomes" id="UP000828941">
    <property type="component" value="Chromosome 2"/>
</dbReference>
<reference evidence="1 2" key="1">
    <citation type="journal article" date="2022" name="DNA Res.">
        <title>Chromosomal-level genome assembly of the orchid tree Bauhinia variegata (Leguminosae; Cercidoideae) supports the allotetraploid origin hypothesis of Bauhinia.</title>
        <authorList>
            <person name="Zhong Y."/>
            <person name="Chen Y."/>
            <person name="Zheng D."/>
            <person name="Pang J."/>
            <person name="Liu Y."/>
            <person name="Luo S."/>
            <person name="Meng S."/>
            <person name="Qian L."/>
            <person name="Wei D."/>
            <person name="Dai S."/>
            <person name="Zhou R."/>
        </authorList>
    </citation>
    <scope>NUCLEOTIDE SEQUENCE [LARGE SCALE GENOMIC DNA]</scope>
    <source>
        <strain evidence="1">BV-YZ2020</strain>
    </source>
</reference>
<sequence>MEMLALRPVDFETKEGEITLRTFSFEKGNFNDSSKRDGLDEVITEESACRKRRKVGNLKLQTNLSFKYLLSENSGLKEKVKGLFNEQSPKILLPEPEIWFSPKSISELDVAAVKLQKVYKSYRTRRNLADCAVVCEELWWKTLDSAALNRYSISYFDSDKSETALSKWARAKRMAAKVGKGLCKDDKAQKLALRHWLEAIDPRHRYGHNLHFYYNIWFHSQSSQPFFYWLDVGDGKEVNLEKCPRSDLQRQCIKYLGPKEREAYEVIVENGRLVYRQSQKTVHTAEGSKWIFVLSTSRKLYAGEKKKGLFQHSSFLAGGATIASGRFISNHGVLDAIWPHSGHYRPTEKNFKEFLGFLEENNVDLTNVKKYPVDDDGPPTKSDKEEQQVESIDDNANVGSREAASANDHNHGKENVGHFGTKVEVSHFEESSKSLSHKWTTGACPRIGCVREYPTKLQVQALEQLHLSPRVIPAKFVSKAPIPSPRPSPKFHLSPRLVGMSLPSPRVQVTPAS</sequence>
<proteinExistence type="predicted"/>
<gene>
    <name evidence="1" type="ORF">L6164_004234</name>
</gene>
<keyword evidence="2" id="KW-1185">Reference proteome</keyword>
<name>A0ACB9Q403_BAUVA</name>